<comment type="caution">
    <text evidence="2">The sequence shown here is derived from an EMBL/GenBank/DDBJ whole genome shotgun (WGS) entry which is preliminary data.</text>
</comment>
<dbReference type="PANTHER" id="PTHR31111:SF136">
    <property type="entry name" value="F-BOX ASSOCIATED DOMAIN-CONTAINING PROTEIN"/>
    <property type="match status" value="1"/>
</dbReference>
<reference evidence="2" key="1">
    <citation type="submission" date="2023-07" db="EMBL/GenBank/DDBJ databases">
        <title>A chromosome-level genome assembly of Lolium multiflorum.</title>
        <authorList>
            <person name="Chen Y."/>
            <person name="Copetti D."/>
            <person name="Kolliker R."/>
            <person name="Studer B."/>
        </authorList>
    </citation>
    <scope>NUCLEOTIDE SEQUENCE</scope>
    <source>
        <strain evidence="2">02402/16</strain>
        <tissue evidence="2">Leaf</tissue>
    </source>
</reference>
<dbReference type="InterPro" id="IPR013187">
    <property type="entry name" value="F-box-assoc_dom_typ3"/>
</dbReference>
<sequence>MGLPSLSSDDLVCILNDHYIGFLVIDALTGKVLEESPTKPAGQHGVETNYHNNHFEFGFSRAVPSGVYKTVQFKSDLTCKTTYGTVGTPSFIVMMPPLPPHRSPELGRCLLPSSGAGGTGCTPAPAEGATAAVAMLPDDLIFEILLRVPVRSVCRFRCVSKRWYALISDQIFLAAHKSLHNVSLIVGTSSSPLSWKNPYPRHDLQLMDMDGNVVRVIKGVSGTGLPSSSSDDLVCILNDHYIGFLVIDPLTGKVLQESPTKPVGQHVETHYYESLLEFGFGRAVPSGVYKVVRFKSNLTCKVFSVGDDTTWRQSPLPATHIGYYMENHPVVVNGIMYFLVVTQRADDHYLLCFDLESEEWIKTIDTPCKVADPVFWEKRIGRVSIVELNDALCMVQPEVHMNENNCTNIWLLADFDKEIWFKAYTIPMPLNTYHYMPLRMVGDSGKLIFYCSFGGEGHAIQVYDPDTGRCTILRQLHDMSDKVCVCIMHLDRFVSANT</sequence>
<dbReference type="Pfam" id="PF08268">
    <property type="entry name" value="FBA_3"/>
    <property type="match status" value="1"/>
</dbReference>
<evidence type="ECO:0000259" key="1">
    <source>
        <dbReference type="PROSITE" id="PS50181"/>
    </source>
</evidence>
<dbReference type="SUPFAM" id="SSF50998">
    <property type="entry name" value="Quinoprotein alcohol dehydrogenase-like"/>
    <property type="match status" value="1"/>
</dbReference>
<dbReference type="InterPro" id="IPR017451">
    <property type="entry name" value="F-box-assoc_interact_dom"/>
</dbReference>
<accession>A0AAD8R7L3</accession>
<dbReference type="PROSITE" id="PS50181">
    <property type="entry name" value="FBOX"/>
    <property type="match status" value="1"/>
</dbReference>
<dbReference type="Proteomes" id="UP001231189">
    <property type="component" value="Unassembled WGS sequence"/>
</dbReference>
<evidence type="ECO:0000313" key="3">
    <source>
        <dbReference type="Proteomes" id="UP001231189"/>
    </source>
</evidence>
<dbReference type="PANTHER" id="PTHR31111">
    <property type="entry name" value="BNAA05G37150D PROTEIN-RELATED"/>
    <property type="match status" value="1"/>
</dbReference>
<feature type="domain" description="F-box" evidence="1">
    <location>
        <begin position="130"/>
        <end position="175"/>
    </location>
</feature>
<protein>
    <recommendedName>
        <fullName evidence="1">F-box domain-containing protein</fullName>
    </recommendedName>
</protein>
<dbReference type="SMART" id="SM00256">
    <property type="entry name" value="FBOX"/>
    <property type="match status" value="1"/>
</dbReference>
<keyword evidence="3" id="KW-1185">Reference proteome</keyword>
<gene>
    <name evidence="2" type="ORF">QYE76_019795</name>
</gene>
<dbReference type="InterPro" id="IPR001810">
    <property type="entry name" value="F-box_dom"/>
</dbReference>
<evidence type="ECO:0000313" key="2">
    <source>
        <dbReference type="EMBL" id="KAK1614278.1"/>
    </source>
</evidence>
<dbReference type="NCBIfam" id="TIGR01640">
    <property type="entry name" value="F_box_assoc_1"/>
    <property type="match status" value="1"/>
</dbReference>
<dbReference type="Pfam" id="PF00646">
    <property type="entry name" value="F-box"/>
    <property type="match status" value="1"/>
</dbReference>
<proteinExistence type="predicted"/>
<dbReference type="AlphaFoldDB" id="A0AAD8R7L3"/>
<dbReference type="Gene3D" id="1.20.1280.50">
    <property type="match status" value="1"/>
</dbReference>
<dbReference type="InterPro" id="IPR036047">
    <property type="entry name" value="F-box-like_dom_sf"/>
</dbReference>
<dbReference type="CDD" id="cd22157">
    <property type="entry name" value="F-box_AtFBW1-like"/>
    <property type="match status" value="1"/>
</dbReference>
<dbReference type="EMBL" id="JAUUTY010000006">
    <property type="protein sequence ID" value="KAK1614278.1"/>
    <property type="molecule type" value="Genomic_DNA"/>
</dbReference>
<organism evidence="2 3">
    <name type="scientific">Lolium multiflorum</name>
    <name type="common">Italian ryegrass</name>
    <name type="synonym">Lolium perenne subsp. multiflorum</name>
    <dbReference type="NCBI Taxonomy" id="4521"/>
    <lineage>
        <taxon>Eukaryota</taxon>
        <taxon>Viridiplantae</taxon>
        <taxon>Streptophyta</taxon>
        <taxon>Embryophyta</taxon>
        <taxon>Tracheophyta</taxon>
        <taxon>Spermatophyta</taxon>
        <taxon>Magnoliopsida</taxon>
        <taxon>Liliopsida</taxon>
        <taxon>Poales</taxon>
        <taxon>Poaceae</taxon>
        <taxon>BOP clade</taxon>
        <taxon>Pooideae</taxon>
        <taxon>Poodae</taxon>
        <taxon>Poeae</taxon>
        <taxon>Poeae Chloroplast Group 2 (Poeae type)</taxon>
        <taxon>Loliodinae</taxon>
        <taxon>Loliinae</taxon>
        <taxon>Lolium</taxon>
    </lineage>
</organism>
<dbReference type="SUPFAM" id="SSF81383">
    <property type="entry name" value="F-box domain"/>
    <property type="match status" value="1"/>
</dbReference>
<dbReference type="InterPro" id="IPR011047">
    <property type="entry name" value="Quinoprotein_ADH-like_sf"/>
</dbReference>
<name>A0AAD8R7L3_LOLMU</name>